<evidence type="ECO:0000259" key="6">
    <source>
        <dbReference type="Pfam" id="PF00108"/>
    </source>
</evidence>
<feature type="active site" description="Proton acceptor" evidence="4">
    <location>
        <position position="366"/>
    </location>
</feature>
<dbReference type="GO" id="GO:0003988">
    <property type="term" value="F:acetyl-CoA C-acyltransferase activity"/>
    <property type="evidence" value="ECO:0007669"/>
    <property type="project" value="UniProtKB-ARBA"/>
</dbReference>
<dbReference type="InterPro" id="IPR020610">
    <property type="entry name" value="Thiolase_AS"/>
</dbReference>
<evidence type="ECO:0000256" key="2">
    <source>
        <dbReference type="ARBA" id="ARBA00022679"/>
    </source>
</evidence>
<dbReference type="InterPro" id="IPR002155">
    <property type="entry name" value="Thiolase"/>
</dbReference>
<dbReference type="PANTHER" id="PTHR43365:SF1">
    <property type="entry name" value="ACETYL-COA C-ACYLTRANSFERASE"/>
    <property type="match status" value="1"/>
</dbReference>
<evidence type="ECO:0000259" key="7">
    <source>
        <dbReference type="Pfam" id="PF02803"/>
    </source>
</evidence>
<dbReference type="NCBIfam" id="TIGR01930">
    <property type="entry name" value="AcCoA-C-Actrans"/>
    <property type="match status" value="1"/>
</dbReference>
<organism evidence="8 9">
    <name type="scientific">Archangium gephyra</name>
    <dbReference type="NCBI Taxonomy" id="48"/>
    <lineage>
        <taxon>Bacteria</taxon>
        <taxon>Pseudomonadati</taxon>
        <taxon>Myxococcota</taxon>
        <taxon>Myxococcia</taxon>
        <taxon>Myxococcales</taxon>
        <taxon>Cystobacterineae</taxon>
        <taxon>Archangiaceae</taxon>
        <taxon>Archangium</taxon>
    </lineage>
</organism>
<evidence type="ECO:0000313" key="8">
    <source>
        <dbReference type="EMBL" id="PZR08677.1"/>
    </source>
</evidence>
<evidence type="ECO:0000256" key="1">
    <source>
        <dbReference type="ARBA" id="ARBA00010982"/>
    </source>
</evidence>
<dbReference type="InterPro" id="IPR020613">
    <property type="entry name" value="Thiolase_CS"/>
</dbReference>
<proteinExistence type="inferred from homology"/>
<keyword evidence="2 5" id="KW-0808">Transferase</keyword>
<dbReference type="InterPro" id="IPR020616">
    <property type="entry name" value="Thiolase_N"/>
</dbReference>
<dbReference type="PROSITE" id="PS00099">
    <property type="entry name" value="THIOLASE_3"/>
    <property type="match status" value="1"/>
</dbReference>
<dbReference type="InterPro" id="IPR016039">
    <property type="entry name" value="Thiolase-like"/>
</dbReference>
<dbReference type="PROSITE" id="PS00737">
    <property type="entry name" value="THIOLASE_2"/>
    <property type="match status" value="1"/>
</dbReference>
<evidence type="ECO:0000256" key="4">
    <source>
        <dbReference type="PIRSR" id="PIRSR000429-1"/>
    </source>
</evidence>
<dbReference type="Pfam" id="PF00108">
    <property type="entry name" value="Thiolase_N"/>
    <property type="match status" value="1"/>
</dbReference>
<dbReference type="AlphaFoldDB" id="A0A2W5T3S4"/>
<sequence>MKSYVIGAARTPRGRGKLRKGALTGVHPQGLLATVLRALPERAGFEAKRVDDLVTGIVSQTGEQGANLARNAVLAAGWPQEVSGVSLNRFCGSGLQAINFAAMGVASGMQQLVVAGGVESMSRVPMGSDGGGQDGGNLKLRERVFQVPQGISADLIATLEGFTREDLDAVALRSQKNAAMAIEQGRFTKSLVPVRDPFTGALLLERDEFPRPDTTAEGLAALKPSFVALGEAQAGPNGETLDQLALAAYPQAKRIEHLHTAGNSSGIVDGAAAVALASEAFIKAHGLKPRARVRSVATVGTEALIMLTGPAPASQKALELAGMKASDIDLWEINEAFAAVVLQTIRALNLDPAKVNVNGGSIALGHPLGATGAMLFGTALDELERTGKATALVTMCIGGGQGIATVLERL</sequence>
<dbReference type="Proteomes" id="UP000249061">
    <property type="component" value="Unassembled WGS sequence"/>
</dbReference>
<feature type="active site" description="Proton acceptor" evidence="4">
    <location>
        <position position="396"/>
    </location>
</feature>
<evidence type="ECO:0000256" key="3">
    <source>
        <dbReference type="ARBA" id="ARBA00023315"/>
    </source>
</evidence>
<name>A0A2W5T3S4_9BACT</name>
<evidence type="ECO:0000256" key="5">
    <source>
        <dbReference type="RuleBase" id="RU003557"/>
    </source>
</evidence>
<feature type="domain" description="Thiolase N-terminal" evidence="6">
    <location>
        <begin position="4"/>
        <end position="235"/>
    </location>
</feature>
<accession>A0A2W5T3S4</accession>
<dbReference type="Pfam" id="PF02803">
    <property type="entry name" value="Thiolase_C"/>
    <property type="match status" value="1"/>
</dbReference>
<dbReference type="CDD" id="cd00751">
    <property type="entry name" value="thiolase"/>
    <property type="match status" value="1"/>
</dbReference>
<comment type="similarity">
    <text evidence="1 5">Belongs to the thiolase-like superfamily. Thiolase family.</text>
</comment>
<dbReference type="PANTHER" id="PTHR43365">
    <property type="entry name" value="BLR7806 PROTEIN"/>
    <property type="match status" value="1"/>
</dbReference>
<dbReference type="Gene3D" id="3.40.47.10">
    <property type="match status" value="2"/>
</dbReference>
<keyword evidence="3 5" id="KW-0012">Acyltransferase</keyword>
<dbReference type="InterPro" id="IPR020615">
    <property type="entry name" value="Thiolase_acyl_enz_int_AS"/>
</dbReference>
<feature type="domain" description="Thiolase C-terminal" evidence="7">
    <location>
        <begin position="287"/>
        <end position="409"/>
    </location>
</feature>
<comment type="caution">
    <text evidence="8">The sequence shown here is derived from an EMBL/GenBank/DDBJ whole genome shotgun (WGS) entry which is preliminary data.</text>
</comment>
<dbReference type="InterPro" id="IPR020617">
    <property type="entry name" value="Thiolase_C"/>
</dbReference>
<dbReference type="SUPFAM" id="SSF53901">
    <property type="entry name" value="Thiolase-like"/>
    <property type="match status" value="2"/>
</dbReference>
<dbReference type="PIRSF" id="PIRSF000429">
    <property type="entry name" value="Ac-CoA_Ac_transf"/>
    <property type="match status" value="1"/>
</dbReference>
<protein>
    <submittedName>
        <fullName evidence="8">Acetyl-CoA C-acetyltransferase</fullName>
    </submittedName>
</protein>
<reference evidence="8 9" key="1">
    <citation type="submission" date="2017-08" db="EMBL/GenBank/DDBJ databases">
        <title>Infants hospitalized years apart are colonized by the same room-sourced microbial strains.</title>
        <authorList>
            <person name="Brooks B."/>
            <person name="Olm M.R."/>
            <person name="Firek B.A."/>
            <person name="Baker R."/>
            <person name="Thomas B.C."/>
            <person name="Morowitz M.J."/>
            <person name="Banfield J.F."/>
        </authorList>
    </citation>
    <scope>NUCLEOTIDE SEQUENCE [LARGE SCALE GENOMIC DNA]</scope>
    <source>
        <strain evidence="8">S2_003_000_R2_14</strain>
    </source>
</reference>
<gene>
    <name evidence="8" type="ORF">DI536_24575</name>
</gene>
<evidence type="ECO:0000313" key="9">
    <source>
        <dbReference type="Proteomes" id="UP000249061"/>
    </source>
</evidence>
<feature type="active site" description="Acyl-thioester intermediate" evidence="4">
    <location>
        <position position="91"/>
    </location>
</feature>
<dbReference type="PROSITE" id="PS00098">
    <property type="entry name" value="THIOLASE_1"/>
    <property type="match status" value="1"/>
</dbReference>
<dbReference type="EMBL" id="QFQP01000024">
    <property type="protein sequence ID" value="PZR08677.1"/>
    <property type="molecule type" value="Genomic_DNA"/>
</dbReference>
<dbReference type="NCBIfam" id="NF006090">
    <property type="entry name" value="PRK08242.1"/>
    <property type="match status" value="1"/>
</dbReference>